<dbReference type="OrthoDB" id="9806267at2"/>
<dbReference type="AlphaFoldDB" id="A0A1I0Z3R2"/>
<dbReference type="NCBIfam" id="TIGR02883">
    <property type="entry name" value="spore_cwlD"/>
    <property type="match status" value="1"/>
</dbReference>
<evidence type="ECO:0000313" key="4">
    <source>
        <dbReference type="Proteomes" id="UP000198619"/>
    </source>
</evidence>
<sequence>MKIYRLKFEVIFIFIIYLVTTLLFFENTNAIATEEKALESKNKVILIDPGHGGFDGGAVSKSGTVEKGINLDIASKLKTQLENEGYTVHMTREEDISLDKGSGAVKNRKVQDLNKRCELKKETQCDMFLSIHLNMFTKPNSRGAQVWYSGFPESKKLAEEIQLSFKQNLAEDNNRQPKPALSQYKILRDKYEAPCLIIECGFLSNPQEEKLLKSDEYQDKIAEAITKGVKSYYNTSNKE</sequence>
<organism evidence="3 4">
    <name type="scientific">Clostridium frigidicarnis</name>
    <dbReference type="NCBI Taxonomy" id="84698"/>
    <lineage>
        <taxon>Bacteria</taxon>
        <taxon>Bacillati</taxon>
        <taxon>Bacillota</taxon>
        <taxon>Clostridia</taxon>
        <taxon>Eubacteriales</taxon>
        <taxon>Clostridiaceae</taxon>
        <taxon>Clostridium</taxon>
    </lineage>
</organism>
<dbReference type="EMBL" id="FOKI01000017">
    <property type="protein sequence ID" value="SFB20201.1"/>
    <property type="molecule type" value="Genomic_DNA"/>
</dbReference>
<dbReference type="InterPro" id="IPR014234">
    <property type="entry name" value="Spore_CwlD"/>
</dbReference>
<name>A0A1I0Z3R2_9CLOT</name>
<proteinExistence type="predicted"/>
<feature type="domain" description="MurNAc-LAA" evidence="2">
    <location>
        <begin position="123"/>
        <end position="230"/>
    </location>
</feature>
<dbReference type="SUPFAM" id="SSF53187">
    <property type="entry name" value="Zn-dependent exopeptidases"/>
    <property type="match status" value="1"/>
</dbReference>
<dbReference type="Gene3D" id="3.40.630.40">
    <property type="entry name" value="Zn-dependent exopeptidases"/>
    <property type="match status" value="1"/>
</dbReference>
<keyword evidence="4" id="KW-1185">Reference proteome</keyword>
<dbReference type="GO" id="GO:0008745">
    <property type="term" value="F:N-acetylmuramoyl-L-alanine amidase activity"/>
    <property type="evidence" value="ECO:0007669"/>
    <property type="project" value="InterPro"/>
</dbReference>
<dbReference type="SMART" id="SM00646">
    <property type="entry name" value="Ami_3"/>
    <property type="match status" value="1"/>
</dbReference>
<dbReference type="RefSeq" id="WP_090041551.1">
    <property type="nucleotide sequence ID" value="NZ_FOKI01000017.1"/>
</dbReference>
<dbReference type="InterPro" id="IPR002508">
    <property type="entry name" value="MurNAc-LAA_cat"/>
</dbReference>
<dbReference type="STRING" id="84698.SAMN04488528_101741"/>
<evidence type="ECO:0000256" key="1">
    <source>
        <dbReference type="ARBA" id="ARBA00022801"/>
    </source>
</evidence>
<keyword evidence="1" id="KW-0378">Hydrolase</keyword>
<protein>
    <submittedName>
        <fullName evidence="3">N-acetylmuramoyl-L-alanine amidase</fullName>
    </submittedName>
</protein>
<evidence type="ECO:0000313" key="3">
    <source>
        <dbReference type="EMBL" id="SFB20201.1"/>
    </source>
</evidence>
<dbReference type="CDD" id="cd02696">
    <property type="entry name" value="MurNAc-LAA"/>
    <property type="match status" value="1"/>
</dbReference>
<gene>
    <name evidence="3" type="ORF">SAMN04488528_101741</name>
</gene>
<dbReference type="Pfam" id="PF01520">
    <property type="entry name" value="Amidase_3"/>
    <property type="match status" value="1"/>
</dbReference>
<dbReference type="PANTHER" id="PTHR30404:SF0">
    <property type="entry name" value="N-ACETYLMURAMOYL-L-ALANINE AMIDASE AMIC"/>
    <property type="match status" value="1"/>
</dbReference>
<dbReference type="GO" id="GO:0030288">
    <property type="term" value="C:outer membrane-bounded periplasmic space"/>
    <property type="evidence" value="ECO:0007669"/>
    <property type="project" value="TreeGrafter"/>
</dbReference>
<evidence type="ECO:0000259" key="2">
    <source>
        <dbReference type="SMART" id="SM00646"/>
    </source>
</evidence>
<accession>A0A1I0Z3R2</accession>
<dbReference type="Proteomes" id="UP000198619">
    <property type="component" value="Unassembled WGS sequence"/>
</dbReference>
<reference evidence="3 4" key="1">
    <citation type="submission" date="2016-10" db="EMBL/GenBank/DDBJ databases">
        <authorList>
            <person name="de Groot N.N."/>
        </authorList>
    </citation>
    <scope>NUCLEOTIDE SEQUENCE [LARGE SCALE GENOMIC DNA]</scope>
    <source>
        <strain evidence="3 4">DSM 12271</strain>
    </source>
</reference>
<dbReference type="PANTHER" id="PTHR30404">
    <property type="entry name" value="N-ACETYLMURAMOYL-L-ALANINE AMIDASE"/>
    <property type="match status" value="1"/>
</dbReference>
<dbReference type="InterPro" id="IPR050695">
    <property type="entry name" value="N-acetylmuramoyl_amidase_3"/>
</dbReference>
<dbReference type="GO" id="GO:0009253">
    <property type="term" value="P:peptidoglycan catabolic process"/>
    <property type="evidence" value="ECO:0007669"/>
    <property type="project" value="InterPro"/>
</dbReference>